<dbReference type="AlphaFoldDB" id="A0A919Y6L2"/>
<evidence type="ECO:0008006" key="3">
    <source>
        <dbReference type="Google" id="ProtNLM"/>
    </source>
</evidence>
<dbReference type="SUPFAM" id="SSF53474">
    <property type="entry name" value="alpha/beta-Hydrolases"/>
    <property type="match status" value="1"/>
</dbReference>
<keyword evidence="2" id="KW-1185">Reference proteome</keyword>
<dbReference type="Gene3D" id="3.40.50.1820">
    <property type="entry name" value="alpha/beta hydrolase"/>
    <property type="match status" value="1"/>
</dbReference>
<reference evidence="1" key="1">
    <citation type="submission" date="2021-03" db="EMBL/GenBank/DDBJ databases">
        <title>Antimicrobial resistance genes in bacteria isolated from Japanese honey, and their potential for conferring macrolide and lincosamide resistance in the American foulbrood pathogen Paenibacillus larvae.</title>
        <authorList>
            <person name="Okamoto M."/>
            <person name="Kumagai M."/>
            <person name="Kanamori H."/>
            <person name="Takamatsu D."/>
        </authorList>
    </citation>
    <scope>NUCLEOTIDE SEQUENCE</scope>
    <source>
        <strain evidence="1">J41TS4</strain>
    </source>
</reference>
<dbReference type="RefSeq" id="WP_301629763.1">
    <property type="nucleotide sequence ID" value="NZ_BORS01000015.1"/>
</dbReference>
<gene>
    <name evidence="1" type="ORF">J41TS4_39410</name>
</gene>
<comment type="caution">
    <text evidence="1">The sequence shown here is derived from an EMBL/GenBank/DDBJ whole genome shotgun (WGS) entry which is preliminary data.</text>
</comment>
<dbReference type="EMBL" id="BORS01000015">
    <property type="protein sequence ID" value="GIO44183.1"/>
    <property type="molecule type" value="Genomic_DNA"/>
</dbReference>
<dbReference type="Proteomes" id="UP000678895">
    <property type="component" value="Unassembled WGS sequence"/>
</dbReference>
<accession>A0A919Y6L2</accession>
<sequence length="290" mass="32524">MKRTITLNDGSALEVRLEGNRNGRFIMLPGTKESVTGKEAEALKLWGVDPELGRKLVDGLADEFGVIHFDYEGHLFQHPRPNSLTPEAIARDFLQIADEMGVSTFCYYGYSWLALAGLQLAIRTDRLEALLMGGFPPYEGPYAEMRTVTAKTHEQAIQNTEKPKVASKDPVPVDEVDWDHLEVTIDPDRTKQFLTLYNHLTDFEDTAIQGKLCFPKLAFAGEKDTIVYGENFGGVTVDISGRLSRHEETLRQLGWDVQLVQGEHMDHTRAMQPDVVLPLIKPWLTAKLSG</sequence>
<organism evidence="1 2">
    <name type="scientific">Paenibacillus apis</name>
    <dbReference type="NCBI Taxonomy" id="1792174"/>
    <lineage>
        <taxon>Bacteria</taxon>
        <taxon>Bacillati</taxon>
        <taxon>Bacillota</taxon>
        <taxon>Bacilli</taxon>
        <taxon>Bacillales</taxon>
        <taxon>Paenibacillaceae</taxon>
        <taxon>Paenibacillus</taxon>
    </lineage>
</organism>
<dbReference type="InterPro" id="IPR029058">
    <property type="entry name" value="AB_hydrolase_fold"/>
</dbReference>
<evidence type="ECO:0000313" key="2">
    <source>
        <dbReference type="Proteomes" id="UP000678895"/>
    </source>
</evidence>
<proteinExistence type="predicted"/>
<protein>
    <recommendedName>
        <fullName evidence="3">Alpha/beta hydrolase</fullName>
    </recommendedName>
</protein>
<name>A0A919Y6L2_9BACL</name>
<evidence type="ECO:0000313" key="1">
    <source>
        <dbReference type="EMBL" id="GIO44183.1"/>
    </source>
</evidence>